<dbReference type="SUPFAM" id="SSF56801">
    <property type="entry name" value="Acetyl-CoA synthetase-like"/>
    <property type="match status" value="1"/>
</dbReference>
<dbReference type="GO" id="GO:0017000">
    <property type="term" value="P:antibiotic biosynthetic process"/>
    <property type="evidence" value="ECO:0007669"/>
    <property type="project" value="UniProtKB-ARBA"/>
</dbReference>
<comment type="caution">
    <text evidence="7">The sequence shown here is derived from an EMBL/GenBank/DDBJ whole genome shotgun (WGS) entry which is preliminary data.</text>
</comment>
<keyword evidence="4" id="KW-0597">Phosphoprotein</keyword>
<accession>A0A372LYX0</accession>
<feature type="compositionally biased region" description="Basic and acidic residues" evidence="5">
    <location>
        <begin position="565"/>
        <end position="576"/>
    </location>
</feature>
<dbReference type="SMART" id="SM00823">
    <property type="entry name" value="PKS_PP"/>
    <property type="match status" value="1"/>
</dbReference>
<feature type="non-terminal residue" evidence="7">
    <location>
        <position position="585"/>
    </location>
</feature>
<dbReference type="Pfam" id="PF08242">
    <property type="entry name" value="Methyltransf_12"/>
    <property type="match status" value="1"/>
</dbReference>
<dbReference type="PROSITE" id="PS50075">
    <property type="entry name" value="CARRIER"/>
    <property type="match status" value="1"/>
</dbReference>
<dbReference type="InterPro" id="IPR036736">
    <property type="entry name" value="ACP-like_sf"/>
</dbReference>
<gene>
    <name evidence="7" type="ORF">DY218_25430</name>
</gene>
<organism evidence="7 8">
    <name type="scientific">Streptomyces triticagri</name>
    <dbReference type="NCBI Taxonomy" id="2293568"/>
    <lineage>
        <taxon>Bacteria</taxon>
        <taxon>Bacillati</taxon>
        <taxon>Actinomycetota</taxon>
        <taxon>Actinomycetes</taxon>
        <taxon>Kitasatosporales</taxon>
        <taxon>Streptomycetaceae</taxon>
        <taxon>Streptomyces</taxon>
    </lineage>
</organism>
<feature type="non-terminal residue" evidence="7">
    <location>
        <position position="1"/>
    </location>
</feature>
<evidence type="ECO:0000259" key="6">
    <source>
        <dbReference type="PROSITE" id="PS50075"/>
    </source>
</evidence>
<dbReference type="CDD" id="cd02440">
    <property type="entry name" value="AdoMet_MTases"/>
    <property type="match status" value="1"/>
</dbReference>
<dbReference type="AlphaFoldDB" id="A0A372LYX0"/>
<dbReference type="InterPro" id="IPR006162">
    <property type="entry name" value="Ppantetheine_attach_site"/>
</dbReference>
<feature type="region of interest" description="Disordered" evidence="5">
    <location>
        <begin position="295"/>
        <end position="315"/>
    </location>
</feature>
<dbReference type="Gene3D" id="3.30.300.30">
    <property type="match status" value="1"/>
</dbReference>
<name>A0A372LYX0_9ACTN</name>
<dbReference type="GO" id="GO:0072330">
    <property type="term" value="P:monocarboxylic acid biosynthetic process"/>
    <property type="evidence" value="ECO:0007669"/>
    <property type="project" value="UniProtKB-ARBA"/>
</dbReference>
<dbReference type="FunFam" id="1.10.1200.10:FF:000016">
    <property type="entry name" value="Non-ribosomal peptide synthase"/>
    <property type="match status" value="1"/>
</dbReference>
<dbReference type="Proteomes" id="UP000263094">
    <property type="component" value="Unassembled WGS sequence"/>
</dbReference>
<evidence type="ECO:0000313" key="7">
    <source>
        <dbReference type="EMBL" id="RFU83884.1"/>
    </source>
</evidence>
<dbReference type="Gene3D" id="3.40.50.1820">
    <property type="entry name" value="alpha/beta hydrolase"/>
    <property type="match status" value="1"/>
</dbReference>
<dbReference type="SUPFAM" id="SSF53335">
    <property type="entry name" value="S-adenosyl-L-methionine-dependent methyltransferases"/>
    <property type="match status" value="1"/>
</dbReference>
<dbReference type="GO" id="GO:0031177">
    <property type="term" value="F:phosphopantetheine binding"/>
    <property type="evidence" value="ECO:0007669"/>
    <property type="project" value="InterPro"/>
</dbReference>
<feature type="domain" description="Carrier" evidence="6">
    <location>
        <begin position="489"/>
        <end position="564"/>
    </location>
</feature>
<evidence type="ECO:0000256" key="4">
    <source>
        <dbReference type="ARBA" id="ARBA00022553"/>
    </source>
</evidence>
<dbReference type="GO" id="GO:0032259">
    <property type="term" value="P:methylation"/>
    <property type="evidence" value="ECO:0007669"/>
    <property type="project" value="UniProtKB-KW"/>
</dbReference>
<dbReference type="RefSeq" id="WP_128558467.1">
    <property type="nucleotide sequence ID" value="NZ_QUAK01000151.1"/>
</dbReference>
<dbReference type="PANTHER" id="PTHR45527:SF1">
    <property type="entry name" value="FATTY ACID SYNTHASE"/>
    <property type="match status" value="1"/>
</dbReference>
<dbReference type="GO" id="GO:0005737">
    <property type="term" value="C:cytoplasm"/>
    <property type="evidence" value="ECO:0007669"/>
    <property type="project" value="TreeGrafter"/>
</dbReference>
<evidence type="ECO:0000256" key="5">
    <source>
        <dbReference type="SAM" id="MobiDB-lite"/>
    </source>
</evidence>
<dbReference type="InterPro" id="IPR009081">
    <property type="entry name" value="PP-bd_ACP"/>
</dbReference>
<keyword evidence="7" id="KW-0489">Methyltransferase</keyword>
<feature type="region of interest" description="Disordered" evidence="5">
    <location>
        <begin position="565"/>
        <end position="585"/>
    </location>
</feature>
<dbReference type="InterPro" id="IPR013217">
    <property type="entry name" value="Methyltransf_12"/>
</dbReference>
<feature type="compositionally biased region" description="Low complexity" evidence="5">
    <location>
        <begin position="297"/>
        <end position="307"/>
    </location>
</feature>
<dbReference type="GO" id="GO:0044550">
    <property type="term" value="P:secondary metabolite biosynthetic process"/>
    <property type="evidence" value="ECO:0007669"/>
    <property type="project" value="TreeGrafter"/>
</dbReference>
<protein>
    <submittedName>
        <fullName evidence="7">Methyltransferase</fullName>
    </submittedName>
</protein>
<keyword evidence="3" id="KW-0596">Phosphopantetheine</keyword>
<reference evidence="7 8" key="1">
    <citation type="submission" date="2018-08" db="EMBL/GenBank/DDBJ databases">
        <title>Isolation, diversity and antifungal activity of Actinobacteria from wheat.</title>
        <authorList>
            <person name="Han C."/>
        </authorList>
    </citation>
    <scope>NUCLEOTIDE SEQUENCE [LARGE SCALE GENOMIC DNA]</scope>
    <source>
        <strain evidence="7 8">NEAU-YY421</strain>
    </source>
</reference>
<comment type="cofactor">
    <cofactor evidence="1">
        <name>pantetheine 4'-phosphate</name>
        <dbReference type="ChEBI" id="CHEBI:47942"/>
    </cofactor>
</comment>
<dbReference type="Gene3D" id="3.40.50.150">
    <property type="entry name" value="Vaccinia Virus protein VP39"/>
    <property type="match status" value="1"/>
</dbReference>
<dbReference type="SUPFAM" id="SSF47336">
    <property type="entry name" value="ACP-like"/>
    <property type="match status" value="1"/>
</dbReference>
<dbReference type="InterPro" id="IPR029063">
    <property type="entry name" value="SAM-dependent_MTases_sf"/>
</dbReference>
<dbReference type="Pfam" id="PF00550">
    <property type="entry name" value="PP-binding"/>
    <property type="match status" value="1"/>
</dbReference>
<proteinExistence type="inferred from homology"/>
<evidence type="ECO:0000256" key="1">
    <source>
        <dbReference type="ARBA" id="ARBA00001957"/>
    </source>
</evidence>
<dbReference type="PROSITE" id="PS00012">
    <property type="entry name" value="PHOSPHOPANTETHEINE"/>
    <property type="match status" value="1"/>
</dbReference>
<dbReference type="InterPro" id="IPR020806">
    <property type="entry name" value="PKS_PP-bd"/>
</dbReference>
<dbReference type="InterPro" id="IPR029058">
    <property type="entry name" value="AB_hydrolase_fold"/>
</dbReference>
<keyword evidence="7" id="KW-0808">Transferase</keyword>
<dbReference type="OrthoDB" id="2472181at2"/>
<dbReference type="InterPro" id="IPR045851">
    <property type="entry name" value="AMP-bd_C_sf"/>
</dbReference>
<evidence type="ECO:0000313" key="8">
    <source>
        <dbReference type="Proteomes" id="UP000263094"/>
    </source>
</evidence>
<evidence type="ECO:0000256" key="3">
    <source>
        <dbReference type="ARBA" id="ARBA00022450"/>
    </source>
</evidence>
<evidence type="ECO:0000256" key="2">
    <source>
        <dbReference type="ARBA" id="ARBA00006432"/>
    </source>
</evidence>
<dbReference type="GO" id="GO:0008168">
    <property type="term" value="F:methyltransferase activity"/>
    <property type="evidence" value="ECO:0007669"/>
    <property type="project" value="UniProtKB-KW"/>
</dbReference>
<dbReference type="GO" id="GO:0043041">
    <property type="term" value="P:amino acid activation for nonribosomal peptide biosynthetic process"/>
    <property type="evidence" value="ECO:0007669"/>
    <property type="project" value="TreeGrafter"/>
</dbReference>
<dbReference type="EMBL" id="QUAK01000151">
    <property type="protein sequence ID" value="RFU83884.1"/>
    <property type="molecule type" value="Genomic_DNA"/>
</dbReference>
<dbReference type="PANTHER" id="PTHR45527">
    <property type="entry name" value="NONRIBOSOMAL PEPTIDE SYNTHETASE"/>
    <property type="match status" value="1"/>
</dbReference>
<sequence length="585" mass="63166">VDQTLVTTTPDADGNPQLTAYLTQPTHTEPATEHTGDQVDRWGEVFDQIYEAGDQQTEDPTYDISGWISSYTGEPLPAHEMREWVDSVVGRIKSLPHRRVLEIGCGTGLLLFRIAPDAELYCGTDVSAVALRDLQAKLPLLPEGSARVELRECPADRFDGFDEDSFDTVVINSVAQYFPDVAYFVDVLTQAARVVRPGGSIVIGDVRNLALQEQFHTSLHLARTPGDADDPAALAAAVADRVAQDAELVLDPKLFTAFAAARPEIDGVSLLAKPSPHRNELTKYRYDVVLHIRDDAQQPGTPAAAAGTGTGESEELWDATPVEQISQRLERDRPSRVRIAGVEDARLSADRTAAGRDAAGPELDPAELARAVTALGYRAVPALRPDRPGQLDLVIAPEGGPLPTTTADAEAAGAGFEAFANDPADASRRASLVPELRGHLKHRLPEYMVPQHFMVLEAWPLNANGKLDRKALPLPRTGDRKGGTAAYVAPRTALERSVATVWADVLGVSRVGVLDNFFDLGGHSLLATRVCARIGEACGAEVPLGDFFQYPTVAGLAAHIEESGARRERGPAIRRADRSRRRRPG</sequence>
<keyword evidence="8" id="KW-1185">Reference proteome</keyword>
<comment type="similarity">
    <text evidence="2">Belongs to the ATP-dependent AMP-binding enzyme family.</text>
</comment>